<dbReference type="GO" id="GO:0006355">
    <property type="term" value="P:regulation of DNA-templated transcription"/>
    <property type="evidence" value="ECO:0007669"/>
    <property type="project" value="InterPro"/>
</dbReference>
<organism evidence="1">
    <name type="scientific">uncultured Segetibacter sp</name>
    <dbReference type="NCBI Taxonomy" id="481133"/>
    <lineage>
        <taxon>Bacteria</taxon>
        <taxon>Pseudomonadati</taxon>
        <taxon>Bacteroidota</taxon>
        <taxon>Chitinophagia</taxon>
        <taxon>Chitinophagales</taxon>
        <taxon>Chitinophagaceae</taxon>
        <taxon>Segetibacter</taxon>
        <taxon>environmental samples</taxon>
    </lineage>
</organism>
<reference evidence="1" key="1">
    <citation type="submission" date="2020-02" db="EMBL/GenBank/DDBJ databases">
        <authorList>
            <person name="Meier V. D."/>
        </authorList>
    </citation>
    <scope>NUCLEOTIDE SEQUENCE</scope>
    <source>
        <strain evidence="1">AVDCRST_MAG96</strain>
    </source>
</reference>
<dbReference type="GO" id="GO:0001046">
    <property type="term" value="F:core promoter sequence-specific DNA binding"/>
    <property type="evidence" value="ECO:0007669"/>
    <property type="project" value="TreeGrafter"/>
</dbReference>
<dbReference type="InterPro" id="IPR039060">
    <property type="entry name" value="Antitox_HigA"/>
</dbReference>
<sequence length="82" mass="9497">MLFTLVEAYEEKNYLIPPPRPIEAIKFRFERGEVNEKELNKILGGQSRKSEILSGKRKLSLNMIRALYKTLNIPAESLISVY</sequence>
<dbReference type="EMBL" id="CADCVN010000982">
    <property type="protein sequence ID" value="CAA9512035.1"/>
    <property type="molecule type" value="Genomic_DNA"/>
</dbReference>
<evidence type="ECO:0000313" key="1">
    <source>
        <dbReference type="EMBL" id="CAA9512035.1"/>
    </source>
</evidence>
<proteinExistence type="predicted"/>
<name>A0A6J4T2X3_9BACT</name>
<accession>A0A6J4T2X3</accession>
<dbReference type="PANTHER" id="PTHR40455:SF1">
    <property type="entry name" value="ANTITOXIN HIGA"/>
    <property type="match status" value="1"/>
</dbReference>
<dbReference type="PANTHER" id="PTHR40455">
    <property type="entry name" value="ANTITOXIN HIGA"/>
    <property type="match status" value="1"/>
</dbReference>
<gene>
    <name evidence="1" type="ORF">AVDCRST_MAG96-2504</name>
</gene>
<protein>
    <submittedName>
        <fullName evidence="1">HTH_3 family transcriptional regulator protein</fullName>
    </submittedName>
</protein>
<dbReference type="AlphaFoldDB" id="A0A6J4T2X3"/>